<sequence>MFINDIVTQAETLKTALTHSTGLTIACYCAQWCNTCTTYLTAFEQLSQQFPQHLFVWIDIEDSPELLDDIDVENFPTILIQQQDKNFFFGTMLPHIEHLKRLIQTTEENLETTHTIQNGPDNLANLLEG</sequence>
<accession>A0A6L9Y7M0</accession>
<dbReference type="SUPFAM" id="SSF52833">
    <property type="entry name" value="Thioredoxin-like"/>
    <property type="match status" value="1"/>
</dbReference>
<dbReference type="AlphaFoldDB" id="A0A6L9Y7M0"/>
<evidence type="ECO:0000313" key="2">
    <source>
        <dbReference type="EMBL" id="NEN76303.1"/>
    </source>
</evidence>
<dbReference type="RefSeq" id="WP_163764756.1">
    <property type="nucleotide sequence ID" value="NZ_JAAGYR010000016.1"/>
</dbReference>
<proteinExistence type="predicted"/>
<dbReference type="InterPro" id="IPR013766">
    <property type="entry name" value="Thioredoxin_domain"/>
</dbReference>
<dbReference type="InterPro" id="IPR036249">
    <property type="entry name" value="Thioredoxin-like_sf"/>
</dbReference>
<reference evidence="2 3" key="1">
    <citation type="submission" date="2020-02" db="EMBL/GenBank/DDBJ databases">
        <title>Pelistega sp. NLN82 were isolated from wild rodents of the Hainan Island.</title>
        <authorList>
            <person name="Niu N."/>
            <person name="Zhou J."/>
        </authorList>
    </citation>
    <scope>NUCLEOTIDE SEQUENCE [LARGE SCALE GENOMIC DNA]</scope>
    <source>
        <strain evidence="2 3">NLN82</strain>
    </source>
</reference>
<comment type="caution">
    <text evidence="2">The sequence shown here is derived from an EMBL/GenBank/DDBJ whole genome shotgun (WGS) entry which is preliminary data.</text>
</comment>
<protein>
    <submittedName>
        <fullName evidence="2">Thioredoxin family protein</fullName>
    </submittedName>
</protein>
<keyword evidence="3" id="KW-1185">Reference proteome</keyword>
<dbReference type="Proteomes" id="UP000477651">
    <property type="component" value="Unassembled WGS sequence"/>
</dbReference>
<evidence type="ECO:0000313" key="3">
    <source>
        <dbReference type="Proteomes" id="UP000477651"/>
    </source>
</evidence>
<evidence type="ECO:0000259" key="1">
    <source>
        <dbReference type="Pfam" id="PF00085"/>
    </source>
</evidence>
<dbReference type="Pfam" id="PF00085">
    <property type="entry name" value="Thioredoxin"/>
    <property type="match status" value="1"/>
</dbReference>
<feature type="domain" description="Thioredoxin" evidence="1">
    <location>
        <begin position="7"/>
        <end position="85"/>
    </location>
</feature>
<dbReference type="Gene3D" id="3.40.30.10">
    <property type="entry name" value="Glutaredoxin"/>
    <property type="match status" value="1"/>
</dbReference>
<name>A0A6L9Y7M0_9BURK</name>
<gene>
    <name evidence="2" type="ORF">F9B74_08205</name>
</gene>
<dbReference type="EMBL" id="JAAGYR010000016">
    <property type="protein sequence ID" value="NEN76303.1"/>
    <property type="molecule type" value="Genomic_DNA"/>
</dbReference>
<organism evidence="2 3">
    <name type="scientific">Pelistega ratti</name>
    <dbReference type="NCBI Taxonomy" id="2652177"/>
    <lineage>
        <taxon>Bacteria</taxon>
        <taxon>Pseudomonadati</taxon>
        <taxon>Pseudomonadota</taxon>
        <taxon>Betaproteobacteria</taxon>
        <taxon>Burkholderiales</taxon>
        <taxon>Alcaligenaceae</taxon>
        <taxon>Pelistega</taxon>
    </lineage>
</organism>
<dbReference type="CDD" id="cd02947">
    <property type="entry name" value="TRX_family"/>
    <property type="match status" value="1"/>
</dbReference>